<sequence>MSDKKKALSRRYSGTPVAARKSAPQDICQQQSSSSSLVCDSATYSDSRQSTTPGASTGSGLRNEEYDRRVHRRDSMRNEVIQNKPVMERNLVAADNLVTPTPVVAQKRRRYVPMGDGIGNQFNKDGVMGR</sequence>
<evidence type="ECO:0000313" key="3">
    <source>
        <dbReference type="Proteomes" id="UP000780801"/>
    </source>
</evidence>
<evidence type="ECO:0000256" key="1">
    <source>
        <dbReference type="SAM" id="MobiDB-lite"/>
    </source>
</evidence>
<protein>
    <submittedName>
        <fullName evidence="2">Uncharacterized protein</fullName>
    </submittedName>
</protein>
<organism evidence="2 3">
    <name type="scientific">Lunasporangiospora selenospora</name>
    <dbReference type="NCBI Taxonomy" id="979761"/>
    <lineage>
        <taxon>Eukaryota</taxon>
        <taxon>Fungi</taxon>
        <taxon>Fungi incertae sedis</taxon>
        <taxon>Mucoromycota</taxon>
        <taxon>Mortierellomycotina</taxon>
        <taxon>Mortierellomycetes</taxon>
        <taxon>Mortierellales</taxon>
        <taxon>Mortierellaceae</taxon>
        <taxon>Lunasporangiospora</taxon>
    </lineage>
</organism>
<dbReference type="EMBL" id="JAABOA010000383">
    <property type="protein sequence ID" value="KAF9584564.1"/>
    <property type="molecule type" value="Genomic_DNA"/>
</dbReference>
<reference evidence="2" key="1">
    <citation type="journal article" date="2020" name="Fungal Divers.">
        <title>Resolving the Mortierellaceae phylogeny through synthesis of multi-gene phylogenetics and phylogenomics.</title>
        <authorList>
            <person name="Vandepol N."/>
            <person name="Liber J."/>
            <person name="Desiro A."/>
            <person name="Na H."/>
            <person name="Kennedy M."/>
            <person name="Barry K."/>
            <person name="Grigoriev I.V."/>
            <person name="Miller A.N."/>
            <person name="O'Donnell K."/>
            <person name="Stajich J.E."/>
            <person name="Bonito G."/>
        </authorList>
    </citation>
    <scope>NUCLEOTIDE SEQUENCE</scope>
    <source>
        <strain evidence="2">KOD1015</strain>
    </source>
</reference>
<name>A0A9P6G005_9FUNG</name>
<keyword evidence="3" id="KW-1185">Reference proteome</keyword>
<feature type="compositionally biased region" description="Polar residues" evidence="1">
    <location>
        <begin position="42"/>
        <end position="60"/>
    </location>
</feature>
<evidence type="ECO:0000313" key="2">
    <source>
        <dbReference type="EMBL" id="KAF9584564.1"/>
    </source>
</evidence>
<dbReference type="Proteomes" id="UP000780801">
    <property type="component" value="Unassembled WGS sequence"/>
</dbReference>
<dbReference type="AlphaFoldDB" id="A0A9P6G005"/>
<feature type="compositionally biased region" description="Basic and acidic residues" evidence="1">
    <location>
        <begin position="62"/>
        <end position="77"/>
    </location>
</feature>
<gene>
    <name evidence="2" type="ORF">BGW38_006016</name>
</gene>
<feature type="region of interest" description="Disordered" evidence="1">
    <location>
        <begin position="1"/>
        <end position="79"/>
    </location>
</feature>
<comment type="caution">
    <text evidence="2">The sequence shown here is derived from an EMBL/GenBank/DDBJ whole genome shotgun (WGS) entry which is preliminary data.</text>
</comment>
<proteinExistence type="predicted"/>
<accession>A0A9P6G005</accession>